<dbReference type="Pfam" id="PF08002">
    <property type="entry name" value="DUF1697"/>
    <property type="match status" value="1"/>
</dbReference>
<dbReference type="PANTHER" id="PTHR36439:SF1">
    <property type="entry name" value="DUF1697 DOMAIN-CONTAINING PROTEIN"/>
    <property type="match status" value="1"/>
</dbReference>
<dbReference type="PANTHER" id="PTHR36439">
    <property type="entry name" value="BLL4334 PROTEIN"/>
    <property type="match status" value="1"/>
</dbReference>
<keyword evidence="2" id="KW-1185">Reference proteome</keyword>
<dbReference type="PIRSF" id="PIRSF008502">
    <property type="entry name" value="UCP008502"/>
    <property type="match status" value="1"/>
</dbReference>
<evidence type="ECO:0000313" key="2">
    <source>
        <dbReference type="Proteomes" id="UP001148313"/>
    </source>
</evidence>
<comment type="caution">
    <text evidence="1">The sequence shown here is derived from an EMBL/GenBank/DDBJ whole genome shotgun (WGS) entry which is preliminary data.</text>
</comment>
<organism evidence="1 2">
    <name type="scientific">Hoeflea poritis</name>
    <dbReference type="NCBI Taxonomy" id="2993659"/>
    <lineage>
        <taxon>Bacteria</taxon>
        <taxon>Pseudomonadati</taxon>
        <taxon>Pseudomonadota</taxon>
        <taxon>Alphaproteobacteria</taxon>
        <taxon>Hyphomicrobiales</taxon>
        <taxon>Rhizobiaceae</taxon>
        <taxon>Hoeflea</taxon>
    </lineage>
</organism>
<protein>
    <submittedName>
        <fullName evidence="1">DUF1697 domain-containing protein</fullName>
    </submittedName>
</protein>
<proteinExistence type="predicted"/>
<name>A0ABT4VU98_9HYPH</name>
<dbReference type="EMBL" id="JAPJZH010000021">
    <property type="protein sequence ID" value="MDA4848286.1"/>
    <property type="molecule type" value="Genomic_DNA"/>
</dbReference>
<sequence length="181" mass="19954">MATGEQNWVGLIRAIGPATHKVMSMSQLRDACAAAGLKNVETVLATGNLLFSSDGQRPELMELLTGILARYGLDNEVFLRRPKELRSVMTDNPFASAAEMRPNHLLILFMDAAPTADQIKALEVYDGPEIIKCFGREAYIDYVNGVARSRATPARLEKMLGRSGTARNWNTVKKLVDRTSD</sequence>
<dbReference type="Proteomes" id="UP001148313">
    <property type="component" value="Unassembled WGS sequence"/>
</dbReference>
<evidence type="ECO:0000313" key="1">
    <source>
        <dbReference type="EMBL" id="MDA4848286.1"/>
    </source>
</evidence>
<dbReference type="RefSeq" id="WP_271092144.1">
    <property type="nucleotide sequence ID" value="NZ_JAPJZH010000021.1"/>
</dbReference>
<dbReference type="InterPro" id="IPR012545">
    <property type="entry name" value="DUF1697"/>
</dbReference>
<reference evidence="1" key="1">
    <citation type="submission" date="2022-11" db="EMBL/GenBank/DDBJ databases">
        <title>Hoeflea poritis sp. nov., isolated from scleractinian coral Porites lutea.</title>
        <authorList>
            <person name="Zhang G."/>
            <person name="Wei Q."/>
            <person name="Cai L."/>
        </authorList>
    </citation>
    <scope>NUCLEOTIDE SEQUENCE</scope>
    <source>
        <strain evidence="1">E7-10</strain>
    </source>
</reference>
<gene>
    <name evidence="1" type="ORF">OOZ53_23215</name>
</gene>
<dbReference type="Gene3D" id="3.30.70.1280">
    <property type="entry name" value="SP0830-like domains"/>
    <property type="match status" value="1"/>
</dbReference>
<accession>A0ABT4VU98</accession>
<dbReference type="SUPFAM" id="SSF160379">
    <property type="entry name" value="SP0830-like"/>
    <property type="match status" value="1"/>
</dbReference>